<feature type="transmembrane region" description="Helical" evidence="6">
    <location>
        <begin position="137"/>
        <end position="157"/>
    </location>
</feature>
<keyword evidence="5 6" id="KW-0472">Membrane</keyword>
<evidence type="ECO:0000256" key="3">
    <source>
        <dbReference type="ARBA" id="ARBA00022692"/>
    </source>
</evidence>
<evidence type="ECO:0000256" key="6">
    <source>
        <dbReference type="RuleBase" id="RU363041"/>
    </source>
</evidence>
<dbReference type="GO" id="GO:0005886">
    <property type="term" value="C:plasma membrane"/>
    <property type="evidence" value="ECO:0007669"/>
    <property type="project" value="UniProtKB-SubCell"/>
</dbReference>
<feature type="transmembrane region" description="Helical" evidence="6">
    <location>
        <begin position="177"/>
        <end position="200"/>
    </location>
</feature>
<dbReference type="InterPro" id="IPR051598">
    <property type="entry name" value="TSUP/Inactive_protease-like"/>
</dbReference>
<feature type="transmembrane region" description="Helical" evidence="6">
    <location>
        <begin position="106"/>
        <end position="125"/>
    </location>
</feature>
<keyword evidence="4 6" id="KW-1133">Transmembrane helix</keyword>
<evidence type="ECO:0000256" key="4">
    <source>
        <dbReference type="ARBA" id="ARBA00022989"/>
    </source>
</evidence>
<dbReference type="InterPro" id="IPR002781">
    <property type="entry name" value="TM_pro_TauE-like"/>
</dbReference>
<keyword evidence="6" id="KW-1003">Cell membrane</keyword>
<keyword evidence="3 6" id="KW-0812">Transmembrane</keyword>
<feature type="transmembrane region" description="Helical" evidence="6">
    <location>
        <begin position="212"/>
        <end position="231"/>
    </location>
</feature>
<gene>
    <name evidence="7" type="ORF">IAA89_04640</name>
</gene>
<comment type="subcellular location">
    <subcellularLocation>
        <location evidence="6">Cell membrane</location>
        <topology evidence="6">Multi-pass membrane protein</topology>
    </subcellularLocation>
    <subcellularLocation>
        <location evidence="1">Membrane</location>
        <topology evidence="1">Multi-pass membrane protein</topology>
    </subcellularLocation>
</comment>
<dbReference type="AlphaFoldDB" id="A0A9D9E7B6"/>
<organism evidence="7 8">
    <name type="scientific">Candidatus Gallilactobacillus intestinavium</name>
    <dbReference type="NCBI Taxonomy" id="2840838"/>
    <lineage>
        <taxon>Bacteria</taxon>
        <taxon>Bacillati</taxon>
        <taxon>Bacillota</taxon>
        <taxon>Bacilli</taxon>
        <taxon>Lactobacillales</taxon>
        <taxon>Lactobacillaceae</taxon>
        <taxon>Lactobacillaceae incertae sedis</taxon>
        <taxon>Candidatus Gallilactobacillus</taxon>
    </lineage>
</organism>
<comment type="caution">
    <text evidence="7">The sequence shown here is derived from an EMBL/GenBank/DDBJ whole genome shotgun (WGS) entry which is preliminary data.</text>
</comment>
<evidence type="ECO:0000313" key="8">
    <source>
        <dbReference type="Proteomes" id="UP000823614"/>
    </source>
</evidence>
<sequence>MHFLIYILTVFFATMCGSSAGVGGGVVIKPMFDLLTHDPTFLINFYSSSAIFTMAVISVIKQHRNGFQFKFKMLSIIGLGSIIGGFIGQKILRFSAIYMIPKDLRILQSICLTIFLAVVLTYSLIKNKLPHFKVKNLLVTFIIGLLLGTMSVFLGIGGGPLNVAIMMILFSYDMKSAAVYSVGIIVFSQGTKLLMTAFNVVKGSALLHIDPVVFILVIVSAILGAFTGTFLNKRLSNKYLSLIYNSVLIVLIFVTLHNTLVLL</sequence>
<evidence type="ECO:0000313" key="7">
    <source>
        <dbReference type="EMBL" id="MBO8441700.1"/>
    </source>
</evidence>
<dbReference type="EMBL" id="JADIMP010000075">
    <property type="protein sequence ID" value="MBO8441700.1"/>
    <property type="molecule type" value="Genomic_DNA"/>
</dbReference>
<feature type="transmembrane region" description="Helical" evidence="6">
    <location>
        <begin position="243"/>
        <end position="262"/>
    </location>
</feature>
<protein>
    <recommendedName>
        <fullName evidence="6">Probable membrane transporter protein</fullName>
    </recommendedName>
</protein>
<dbReference type="Pfam" id="PF01925">
    <property type="entry name" value="TauE"/>
    <property type="match status" value="1"/>
</dbReference>
<dbReference type="Proteomes" id="UP000823614">
    <property type="component" value="Unassembled WGS sequence"/>
</dbReference>
<dbReference type="PANTHER" id="PTHR43701:SF2">
    <property type="entry name" value="MEMBRANE TRANSPORTER PROTEIN YJNA-RELATED"/>
    <property type="match status" value="1"/>
</dbReference>
<accession>A0A9D9E7B6</accession>
<proteinExistence type="inferred from homology"/>
<name>A0A9D9E7B6_9LACO</name>
<reference evidence="7" key="1">
    <citation type="submission" date="2020-10" db="EMBL/GenBank/DDBJ databases">
        <authorList>
            <person name="Gilroy R."/>
        </authorList>
    </citation>
    <scope>NUCLEOTIDE SEQUENCE</scope>
    <source>
        <strain evidence="7">C6-149</strain>
    </source>
</reference>
<reference evidence="7" key="2">
    <citation type="journal article" date="2021" name="PeerJ">
        <title>Extensive microbial diversity within the chicken gut microbiome revealed by metagenomics and culture.</title>
        <authorList>
            <person name="Gilroy R."/>
            <person name="Ravi A."/>
            <person name="Getino M."/>
            <person name="Pursley I."/>
            <person name="Horton D.L."/>
            <person name="Alikhan N.F."/>
            <person name="Baker D."/>
            <person name="Gharbi K."/>
            <person name="Hall N."/>
            <person name="Watson M."/>
            <person name="Adriaenssens E.M."/>
            <person name="Foster-Nyarko E."/>
            <person name="Jarju S."/>
            <person name="Secka A."/>
            <person name="Antonio M."/>
            <person name="Oren A."/>
            <person name="Chaudhuri R.R."/>
            <person name="La Ragione R."/>
            <person name="Hildebrand F."/>
            <person name="Pallen M.J."/>
        </authorList>
    </citation>
    <scope>NUCLEOTIDE SEQUENCE</scope>
    <source>
        <strain evidence="7">C6-149</strain>
    </source>
</reference>
<feature type="transmembrane region" description="Helical" evidence="6">
    <location>
        <begin position="41"/>
        <end position="61"/>
    </location>
</feature>
<dbReference type="PANTHER" id="PTHR43701">
    <property type="entry name" value="MEMBRANE TRANSPORTER PROTEIN MJ0441-RELATED"/>
    <property type="match status" value="1"/>
</dbReference>
<evidence type="ECO:0000256" key="2">
    <source>
        <dbReference type="ARBA" id="ARBA00009142"/>
    </source>
</evidence>
<feature type="transmembrane region" description="Helical" evidence="6">
    <location>
        <begin position="73"/>
        <end position="100"/>
    </location>
</feature>
<comment type="similarity">
    <text evidence="2 6">Belongs to the 4-toluene sulfonate uptake permease (TSUP) (TC 2.A.102) family.</text>
</comment>
<evidence type="ECO:0000256" key="1">
    <source>
        <dbReference type="ARBA" id="ARBA00004141"/>
    </source>
</evidence>
<evidence type="ECO:0000256" key="5">
    <source>
        <dbReference type="ARBA" id="ARBA00023136"/>
    </source>
</evidence>